<organism evidence="1">
    <name type="scientific">Tetraodon nigroviridis</name>
    <name type="common">Spotted green pufferfish</name>
    <name type="synonym">Chelonodon nigroviridis</name>
    <dbReference type="NCBI Taxonomy" id="99883"/>
    <lineage>
        <taxon>Eukaryota</taxon>
        <taxon>Metazoa</taxon>
        <taxon>Chordata</taxon>
        <taxon>Craniata</taxon>
        <taxon>Vertebrata</taxon>
        <taxon>Euteleostomi</taxon>
        <taxon>Actinopterygii</taxon>
        <taxon>Neopterygii</taxon>
        <taxon>Teleostei</taxon>
        <taxon>Neoteleostei</taxon>
        <taxon>Acanthomorphata</taxon>
        <taxon>Eupercaria</taxon>
        <taxon>Tetraodontiformes</taxon>
        <taxon>Tetradontoidea</taxon>
        <taxon>Tetraodontidae</taxon>
        <taxon>Tetraodon</taxon>
    </lineage>
</organism>
<evidence type="ECO:0000313" key="1">
    <source>
        <dbReference type="EMBL" id="CAG14365.1"/>
    </source>
</evidence>
<dbReference type="KEGG" id="tng:GSTEN00038527G001"/>
<proteinExistence type="predicted"/>
<feature type="non-terminal residue" evidence="1">
    <location>
        <position position="1"/>
    </location>
</feature>
<reference evidence="1" key="1">
    <citation type="journal article" date="2004" name="Nature">
        <title>Genome duplication in the teleost fish Tetraodon nigroviridis reveals the early vertebrate proto-karyotype.</title>
        <authorList>
            <person name="Jaillon O."/>
            <person name="Aury J.-M."/>
            <person name="Brunet F."/>
            <person name="Petit J.-L."/>
            <person name="Stange-Thomann N."/>
            <person name="Mauceli E."/>
            <person name="Bouneau L."/>
            <person name="Fischer C."/>
            <person name="Ozouf-Costaz C."/>
            <person name="Bernot A."/>
            <person name="Nicaud S."/>
            <person name="Jaffe D."/>
            <person name="Fisher S."/>
            <person name="Lutfalla G."/>
            <person name="Dossat C."/>
            <person name="Segurens B."/>
            <person name="Dasilva C."/>
            <person name="Salanoubat M."/>
            <person name="Levy M."/>
            <person name="Boudet N."/>
            <person name="Castellano S."/>
            <person name="Anthouard V."/>
            <person name="Jubin C."/>
            <person name="Castelli V."/>
            <person name="Katinka M."/>
            <person name="Vacherie B."/>
            <person name="Biemont C."/>
            <person name="Skalli Z."/>
            <person name="Cattolico L."/>
            <person name="Poulain J."/>
            <person name="De Berardinis V."/>
            <person name="Cruaud C."/>
            <person name="Duprat S."/>
            <person name="Brottier P."/>
            <person name="Coutanceau J.-P."/>
            <person name="Gouzy J."/>
            <person name="Parra G."/>
            <person name="Lardier G."/>
            <person name="Chapple C."/>
            <person name="McKernan K.J."/>
            <person name="McEwan P."/>
            <person name="Bosak S."/>
            <person name="Kellis M."/>
            <person name="Volff J.-N."/>
            <person name="Guigo R."/>
            <person name="Zody M.C."/>
            <person name="Mesirov J."/>
            <person name="Lindblad-Toh K."/>
            <person name="Birren B."/>
            <person name="Nusbaum C."/>
            <person name="Kahn D."/>
            <person name="Robinson-Rechavi M."/>
            <person name="Laudet V."/>
            <person name="Schachter V."/>
            <person name="Quetier F."/>
            <person name="Saurin W."/>
            <person name="Scarpelli C."/>
            <person name="Wincker P."/>
            <person name="Lander E.S."/>
            <person name="Weissenbach J."/>
            <person name="Roest Crollius H."/>
        </authorList>
    </citation>
    <scope>NUCLEOTIDE SEQUENCE [LARGE SCALE GENOMIC DNA]</scope>
</reference>
<dbReference type="AlphaFoldDB" id="Q4RB68"/>
<name>Q4RB68_TETNG</name>
<reference evidence="1" key="2">
    <citation type="submission" date="2004-02" db="EMBL/GenBank/DDBJ databases">
        <authorList>
            <consortium name="Genoscope"/>
            <consortium name="Whitehead Institute Centre for Genome Research"/>
        </authorList>
    </citation>
    <scope>NUCLEOTIDE SEQUENCE</scope>
</reference>
<protein>
    <submittedName>
        <fullName evidence="1">Chromosome undetermined SCAF22168, whole genome shotgun sequence</fullName>
    </submittedName>
</protein>
<dbReference type="EMBL" id="CAAE01022168">
    <property type="protein sequence ID" value="CAG14365.1"/>
    <property type="molecule type" value="Genomic_DNA"/>
</dbReference>
<gene>
    <name evidence="1" type="ORF">GSTENG00038527001</name>
</gene>
<accession>Q4RB68</accession>
<sequence>NRILRSSIHNCRRSLWLDLLCRHWLPRTPRYHWLYLPSHLPTSSNPIPLYIRTSLRLRSSSLILTLCRCRLTIPLHLNLLMRRIPPLELQLLEMVIAVSCVCV</sequence>